<gene>
    <name evidence="3" type="ORF">MW046_15570</name>
</gene>
<evidence type="ECO:0000259" key="2">
    <source>
        <dbReference type="Pfam" id="PF13360"/>
    </source>
</evidence>
<keyword evidence="4" id="KW-1185">Reference proteome</keyword>
<dbReference type="EMBL" id="CP096021">
    <property type="protein sequence ID" value="UPM44810.1"/>
    <property type="molecule type" value="Genomic_DNA"/>
</dbReference>
<dbReference type="InterPro" id="IPR018391">
    <property type="entry name" value="PQQ_b-propeller_rpt"/>
</dbReference>
<evidence type="ECO:0000256" key="1">
    <source>
        <dbReference type="SAM" id="MobiDB-lite"/>
    </source>
</evidence>
<feature type="region of interest" description="Disordered" evidence="1">
    <location>
        <begin position="39"/>
        <end position="67"/>
    </location>
</feature>
<dbReference type="Gene3D" id="2.140.10.10">
    <property type="entry name" value="Quinoprotein alcohol dehydrogenase-like superfamily"/>
    <property type="match status" value="1"/>
</dbReference>
<dbReference type="InterPro" id="IPR011047">
    <property type="entry name" value="Quinoprotein_ADH-like_sf"/>
</dbReference>
<dbReference type="SUPFAM" id="SSF50998">
    <property type="entry name" value="Quinoprotein alcohol dehydrogenase-like"/>
    <property type="match status" value="2"/>
</dbReference>
<dbReference type="Gene3D" id="2.40.128.630">
    <property type="match status" value="1"/>
</dbReference>
<evidence type="ECO:0000313" key="3">
    <source>
        <dbReference type="EMBL" id="UPM44810.1"/>
    </source>
</evidence>
<dbReference type="Gene3D" id="2.130.10.10">
    <property type="entry name" value="YVTN repeat-like/Quinoprotein amine dehydrogenase"/>
    <property type="match status" value="1"/>
</dbReference>
<accession>A0A8U0A6K8</accession>
<dbReference type="AlphaFoldDB" id="A0A8U0A6K8"/>
<dbReference type="InterPro" id="IPR015943">
    <property type="entry name" value="WD40/YVTN_repeat-like_dom_sf"/>
</dbReference>
<proteinExistence type="predicted"/>
<geneLocation type="plasmid" evidence="3 4">
    <name>unnamed2</name>
</geneLocation>
<dbReference type="KEGG" id="haad:MW046_15570"/>
<dbReference type="RefSeq" id="WP_247995464.1">
    <property type="nucleotide sequence ID" value="NZ_CP096021.1"/>
</dbReference>
<sequence>MVSQLSRRRVLAGCGALVGSIPISQNVIDGAIKITASHKSNDASDWPMEQHDPGGTGYAPDARPPKDGVRVRWKHQIQRSLSFFPSPIVANGLVYCTGRELVCVDAASGDVVFRIDREFNSPPAITHARAYQSPTLVFSTVSGAVGLHPRGGIAIGGNRIGRTRWQTRGSGDTPIFTGENRKIPIAVDGTVFVTGGGYLRAIDGSSGRIRWQTANNSNRPVIHEGTVYVADYQKGIIEYDTTTGEHTRSIGKAGAVSVTATTDGLIGIWSGSLYGLNYDGTVRWAHTPEKWSITTRALAVADGVAYICSSDGLLAINATDGTELWRSEAVQMASSRSSSLAVADGCIYVPANRRGLAAVDITDGHVRWRFTLESEHTTWSPVALAGKTIYVLGNGTLYALEER</sequence>
<evidence type="ECO:0000313" key="4">
    <source>
        <dbReference type="Proteomes" id="UP000831768"/>
    </source>
</evidence>
<dbReference type="InterPro" id="IPR002372">
    <property type="entry name" value="PQQ_rpt_dom"/>
</dbReference>
<keyword evidence="3" id="KW-0614">Plasmid</keyword>
<dbReference type="PANTHER" id="PTHR34512">
    <property type="entry name" value="CELL SURFACE PROTEIN"/>
    <property type="match status" value="1"/>
</dbReference>
<feature type="domain" description="Pyrrolo-quinoline quinone repeat" evidence="2">
    <location>
        <begin position="71"/>
        <end position="256"/>
    </location>
</feature>
<name>A0A8U0A6K8_9EURY</name>
<dbReference type="Pfam" id="PF13360">
    <property type="entry name" value="PQQ_2"/>
    <property type="match status" value="2"/>
</dbReference>
<organism evidence="3 4">
    <name type="scientific">Halocatena salina</name>
    <dbReference type="NCBI Taxonomy" id="2934340"/>
    <lineage>
        <taxon>Archaea</taxon>
        <taxon>Methanobacteriati</taxon>
        <taxon>Methanobacteriota</taxon>
        <taxon>Stenosarchaea group</taxon>
        <taxon>Halobacteria</taxon>
        <taxon>Halobacteriales</taxon>
        <taxon>Natronomonadaceae</taxon>
        <taxon>Halocatena</taxon>
    </lineage>
</organism>
<feature type="domain" description="Pyrrolo-quinoline quinone repeat" evidence="2">
    <location>
        <begin position="272"/>
        <end position="378"/>
    </location>
</feature>
<dbReference type="SMART" id="SM00564">
    <property type="entry name" value="PQQ"/>
    <property type="match status" value="6"/>
</dbReference>
<protein>
    <submittedName>
        <fullName evidence="3">PQQ-like beta-propeller repeat protein</fullName>
    </submittedName>
</protein>
<dbReference type="Proteomes" id="UP000831768">
    <property type="component" value="Plasmid unnamed2"/>
</dbReference>
<dbReference type="PANTHER" id="PTHR34512:SF30">
    <property type="entry name" value="OUTER MEMBRANE PROTEIN ASSEMBLY FACTOR BAMB"/>
    <property type="match status" value="1"/>
</dbReference>
<dbReference type="GeneID" id="71929495"/>
<reference evidence="3" key="1">
    <citation type="submission" date="2022-04" db="EMBL/GenBank/DDBJ databases">
        <title>Halocatena sp. nov., isolated from a salt lake.</title>
        <authorList>
            <person name="Cui H.-L."/>
        </authorList>
    </citation>
    <scope>NUCLEOTIDE SEQUENCE</scope>
    <source>
        <strain evidence="3">AD-1</strain>
        <plasmid evidence="3">unnamed2</plasmid>
    </source>
</reference>